<evidence type="ECO:0000313" key="2">
    <source>
        <dbReference type="EMBL" id="KAK8947720.1"/>
    </source>
</evidence>
<comment type="caution">
    <text evidence="2">The sequence shown here is derived from an EMBL/GenBank/DDBJ whole genome shotgun (WGS) entry which is preliminary data.</text>
</comment>
<dbReference type="Proteomes" id="UP001412067">
    <property type="component" value="Unassembled WGS sequence"/>
</dbReference>
<feature type="compositionally biased region" description="Basic and acidic residues" evidence="1">
    <location>
        <begin position="231"/>
        <end position="242"/>
    </location>
</feature>
<proteinExistence type="predicted"/>
<dbReference type="EMBL" id="JBBWWR010000016">
    <property type="protein sequence ID" value="KAK8947720.1"/>
    <property type="molecule type" value="Genomic_DNA"/>
</dbReference>
<name>A0ABR2LQR2_9ASPA</name>
<accession>A0ABR2LQR2</accession>
<gene>
    <name evidence="2" type="ORF">KSP40_PGU010366</name>
</gene>
<organism evidence="2 3">
    <name type="scientific">Platanthera guangdongensis</name>
    <dbReference type="NCBI Taxonomy" id="2320717"/>
    <lineage>
        <taxon>Eukaryota</taxon>
        <taxon>Viridiplantae</taxon>
        <taxon>Streptophyta</taxon>
        <taxon>Embryophyta</taxon>
        <taxon>Tracheophyta</taxon>
        <taxon>Spermatophyta</taxon>
        <taxon>Magnoliopsida</taxon>
        <taxon>Liliopsida</taxon>
        <taxon>Asparagales</taxon>
        <taxon>Orchidaceae</taxon>
        <taxon>Orchidoideae</taxon>
        <taxon>Orchideae</taxon>
        <taxon>Orchidinae</taxon>
        <taxon>Platanthera</taxon>
    </lineage>
</organism>
<keyword evidence="3" id="KW-1185">Reference proteome</keyword>
<protein>
    <submittedName>
        <fullName evidence="2">Uncharacterized protein</fullName>
    </submittedName>
</protein>
<reference evidence="2 3" key="1">
    <citation type="journal article" date="2022" name="Nat. Plants">
        <title>Genomes of leafy and leafless Platanthera orchids illuminate the evolution of mycoheterotrophy.</title>
        <authorList>
            <person name="Li M.H."/>
            <person name="Liu K.W."/>
            <person name="Li Z."/>
            <person name="Lu H.C."/>
            <person name="Ye Q.L."/>
            <person name="Zhang D."/>
            <person name="Wang J.Y."/>
            <person name="Li Y.F."/>
            <person name="Zhong Z.M."/>
            <person name="Liu X."/>
            <person name="Yu X."/>
            <person name="Liu D.K."/>
            <person name="Tu X.D."/>
            <person name="Liu B."/>
            <person name="Hao Y."/>
            <person name="Liao X.Y."/>
            <person name="Jiang Y.T."/>
            <person name="Sun W.H."/>
            <person name="Chen J."/>
            <person name="Chen Y.Q."/>
            <person name="Ai Y."/>
            <person name="Zhai J.W."/>
            <person name="Wu S.S."/>
            <person name="Zhou Z."/>
            <person name="Hsiao Y.Y."/>
            <person name="Wu W.L."/>
            <person name="Chen Y.Y."/>
            <person name="Lin Y.F."/>
            <person name="Hsu J.L."/>
            <person name="Li C.Y."/>
            <person name="Wang Z.W."/>
            <person name="Zhao X."/>
            <person name="Zhong W.Y."/>
            <person name="Ma X.K."/>
            <person name="Ma L."/>
            <person name="Huang J."/>
            <person name="Chen G.Z."/>
            <person name="Huang M.Z."/>
            <person name="Huang L."/>
            <person name="Peng D.H."/>
            <person name="Luo Y.B."/>
            <person name="Zou S.Q."/>
            <person name="Chen S.P."/>
            <person name="Lan S."/>
            <person name="Tsai W.C."/>
            <person name="Van de Peer Y."/>
            <person name="Liu Z.J."/>
        </authorList>
    </citation>
    <scope>NUCLEOTIDE SEQUENCE [LARGE SCALE GENOMIC DNA]</scope>
    <source>
        <strain evidence="2">Lor288</strain>
    </source>
</reference>
<feature type="region of interest" description="Disordered" evidence="1">
    <location>
        <begin position="33"/>
        <end position="63"/>
    </location>
</feature>
<feature type="compositionally biased region" description="Pro residues" evidence="1">
    <location>
        <begin position="42"/>
        <end position="57"/>
    </location>
</feature>
<feature type="region of interest" description="Disordered" evidence="1">
    <location>
        <begin position="280"/>
        <end position="308"/>
    </location>
</feature>
<sequence length="308" mass="34662">MEITGTFHTPFGIYLGSPTFVEHHLRFSCSQLSPRNRFSSTPAPPPLRLNPKRPPPSAVESPVDDGRLHRTFLVEAFHQKRDLKALFDEISRTGSCPLHILARDGDWPFEKLLVVVAFLADSGRATEALQHNESDENSNGFGLLWTFRYLDSEGGRIVACVENRWRAPGGFPKEEHSNVKRSRCRFQRRVVDGIPRQSLGKALNCDAAETLIDDLRQIRNQQQEDLGMGDQLHKEKGEENKGARTSSAEAMARRAQRRSAEKVRGWGETCSISCVRSSREDFSLERSGGLQGVERGSGGEQKRYRAFQ</sequence>
<evidence type="ECO:0000313" key="3">
    <source>
        <dbReference type="Proteomes" id="UP001412067"/>
    </source>
</evidence>
<feature type="compositionally biased region" description="Gly residues" evidence="1">
    <location>
        <begin position="289"/>
        <end position="299"/>
    </location>
</feature>
<feature type="region of interest" description="Disordered" evidence="1">
    <location>
        <begin position="226"/>
        <end position="267"/>
    </location>
</feature>
<evidence type="ECO:0000256" key="1">
    <source>
        <dbReference type="SAM" id="MobiDB-lite"/>
    </source>
</evidence>